<evidence type="ECO:0000256" key="2">
    <source>
        <dbReference type="SAM" id="SignalP"/>
    </source>
</evidence>
<evidence type="ECO:0000256" key="1">
    <source>
        <dbReference type="SAM" id="MobiDB-lite"/>
    </source>
</evidence>
<sequence>MKFSICFLLAIALVGLASSLVYASDPSPLQDFCVAVNDSNAADLPQKHQNPPQPTDPPQKHHKSLTNSTSRTLAAKGSGVVEAGDAAVRTTVSPLTAVRIAAWLSAAVRTAASSRSGRGWGRCRSNSSVTVDCFSNSSVVATLLGERQRHEG</sequence>
<dbReference type="AlphaFoldDB" id="A0AAD1YZ15"/>
<dbReference type="EMBL" id="OU503038">
    <property type="protein sequence ID" value="CAI9758370.1"/>
    <property type="molecule type" value="Genomic_DNA"/>
</dbReference>
<proteinExistence type="predicted"/>
<feature type="chain" id="PRO_5042289961" evidence="2">
    <location>
        <begin position="24"/>
        <end position="152"/>
    </location>
</feature>
<keyword evidence="4" id="KW-1185">Reference proteome</keyword>
<feature type="signal peptide" evidence="2">
    <location>
        <begin position="1"/>
        <end position="23"/>
    </location>
</feature>
<evidence type="ECO:0000313" key="4">
    <source>
        <dbReference type="Proteomes" id="UP000834106"/>
    </source>
</evidence>
<protein>
    <submittedName>
        <fullName evidence="3">Uncharacterized protein</fullName>
    </submittedName>
</protein>
<evidence type="ECO:0000313" key="3">
    <source>
        <dbReference type="EMBL" id="CAI9758370.1"/>
    </source>
</evidence>
<name>A0AAD1YZ15_9LAMI</name>
<gene>
    <name evidence="3" type="ORF">FPE_LOCUS5800</name>
</gene>
<reference evidence="3" key="1">
    <citation type="submission" date="2023-05" db="EMBL/GenBank/DDBJ databases">
        <authorList>
            <person name="Huff M."/>
        </authorList>
    </citation>
    <scope>NUCLEOTIDE SEQUENCE</scope>
</reference>
<keyword evidence="2" id="KW-0732">Signal</keyword>
<feature type="region of interest" description="Disordered" evidence="1">
    <location>
        <begin position="42"/>
        <end position="77"/>
    </location>
</feature>
<dbReference type="Proteomes" id="UP000834106">
    <property type="component" value="Chromosome 3"/>
</dbReference>
<accession>A0AAD1YZ15</accession>
<organism evidence="3 4">
    <name type="scientific">Fraxinus pennsylvanica</name>
    <dbReference type="NCBI Taxonomy" id="56036"/>
    <lineage>
        <taxon>Eukaryota</taxon>
        <taxon>Viridiplantae</taxon>
        <taxon>Streptophyta</taxon>
        <taxon>Embryophyta</taxon>
        <taxon>Tracheophyta</taxon>
        <taxon>Spermatophyta</taxon>
        <taxon>Magnoliopsida</taxon>
        <taxon>eudicotyledons</taxon>
        <taxon>Gunneridae</taxon>
        <taxon>Pentapetalae</taxon>
        <taxon>asterids</taxon>
        <taxon>lamiids</taxon>
        <taxon>Lamiales</taxon>
        <taxon>Oleaceae</taxon>
        <taxon>Oleeae</taxon>
        <taxon>Fraxinus</taxon>
    </lineage>
</organism>